<feature type="region of interest" description="Disordered" evidence="1">
    <location>
        <begin position="90"/>
        <end position="122"/>
    </location>
</feature>
<dbReference type="EMBL" id="JAWDGP010007405">
    <property type="protein sequence ID" value="KAK3720493.1"/>
    <property type="molecule type" value="Genomic_DNA"/>
</dbReference>
<evidence type="ECO:0000256" key="1">
    <source>
        <dbReference type="SAM" id="MobiDB-lite"/>
    </source>
</evidence>
<evidence type="ECO:0000313" key="2">
    <source>
        <dbReference type="EMBL" id="KAK3720493.1"/>
    </source>
</evidence>
<comment type="caution">
    <text evidence="2">The sequence shown here is derived from an EMBL/GenBank/DDBJ whole genome shotgun (WGS) entry which is preliminary data.</text>
</comment>
<sequence length="122" mass="13522">MICDNLNSAVISNICRDTPVFAGDNKNTDMDYILKESEISCANEGYAAHTTSIQEQTCMLTNKNEHIVHLNTLTLIILMRLARALERGDSELDSCSYRETSNNSSLTLSWQPPDAPLLPTST</sequence>
<feature type="compositionally biased region" description="Polar residues" evidence="1">
    <location>
        <begin position="97"/>
        <end position="110"/>
    </location>
</feature>
<name>A0AAE0XWT1_9GAST</name>
<proteinExistence type="predicted"/>
<reference evidence="2" key="1">
    <citation type="journal article" date="2023" name="G3 (Bethesda)">
        <title>A reference genome for the long-term kleptoplast-retaining sea slug Elysia crispata morphotype clarki.</title>
        <authorList>
            <person name="Eastman K.E."/>
            <person name="Pendleton A.L."/>
            <person name="Shaikh M.A."/>
            <person name="Suttiyut T."/>
            <person name="Ogas R."/>
            <person name="Tomko P."/>
            <person name="Gavelis G."/>
            <person name="Widhalm J.R."/>
            <person name="Wisecaver J.H."/>
        </authorList>
    </citation>
    <scope>NUCLEOTIDE SEQUENCE</scope>
    <source>
        <strain evidence="2">ECLA1</strain>
    </source>
</reference>
<dbReference type="AlphaFoldDB" id="A0AAE0XWT1"/>
<keyword evidence="3" id="KW-1185">Reference proteome</keyword>
<evidence type="ECO:0000313" key="3">
    <source>
        <dbReference type="Proteomes" id="UP001283361"/>
    </source>
</evidence>
<dbReference type="Proteomes" id="UP001283361">
    <property type="component" value="Unassembled WGS sequence"/>
</dbReference>
<accession>A0AAE0XWT1</accession>
<gene>
    <name evidence="2" type="ORF">RRG08_058381</name>
</gene>
<organism evidence="2 3">
    <name type="scientific">Elysia crispata</name>
    <name type="common">lettuce slug</name>
    <dbReference type="NCBI Taxonomy" id="231223"/>
    <lineage>
        <taxon>Eukaryota</taxon>
        <taxon>Metazoa</taxon>
        <taxon>Spiralia</taxon>
        <taxon>Lophotrochozoa</taxon>
        <taxon>Mollusca</taxon>
        <taxon>Gastropoda</taxon>
        <taxon>Heterobranchia</taxon>
        <taxon>Euthyneura</taxon>
        <taxon>Panpulmonata</taxon>
        <taxon>Sacoglossa</taxon>
        <taxon>Placobranchoidea</taxon>
        <taxon>Plakobranchidae</taxon>
        <taxon>Elysia</taxon>
    </lineage>
</organism>
<protein>
    <submittedName>
        <fullName evidence="2">Uncharacterized protein</fullName>
    </submittedName>
</protein>